<evidence type="ECO:0000313" key="2">
    <source>
        <dbReference type="EMBL" id="SMC67985.1"/>
    </source>
</evidence>
<dbReference type="OrthoDB" id="1345111at2"/>
<name>A0A1W2B4S6_9FLAO</name>
<dbReference type="EMBL" id="FWXS01000005">
    <property type="protein sequence ID" value="SMC67985.1"/>
    <property type="molecule type" value="Genomic_DNA"/>
</dbReference>
<dbReference type="Proteomes" id="UP000192393">
    <property type="component" value="Unassembled WGS sequence"/>
</dbReference>
<dbReference type="AlphaFoldDB" id="A0A1W2B4S6"/>
<accession>A0A1W2B4S6</accession>
<keyword evidence="1" id="KW-0732">Signal</keyword>
<evidence type="ECO:0008006" key="4">
    <source>
        <dbReference type="Google" id="ProtNLM"/>
    </source>
</evidence>
<evidence type="ECO:0000256" key="1">
    <source>
        <dbReference type="SAM" id="SignalP"/>
    </source>
</evidence>
<gene>
    <name evidence="2" type="ORF">SAMN06296427_105270</name>
</gene>
<sequence>MKKAYYLLKIFIISSFSFGQVGINTEDPQAMLDINGNIKIRNVQTVSELNTTDYSILVREENLSGDHEIKGIKVNDLLQNSSAYAAAKNGSWNLLNLGISGTNWSKINLNGDEDTKLGDPDLFNTGVYTVPETGIYSISYEFQLAGGIDLGLLGGKKLGILKNNAVIEEKLFDAVRVQVLTVTLAAVPVTSSTINTLVQLNEGDTITFAVETGGVNLSLLTSSKVSLNIYKI</sequence>
<dbReference type="Gene3D" id="2.60.120.40">
    <property type="match status" value="1"/>
</dbReference>
<dbReference type="RefSeq" id="WP_084017467.1">
    <property type="nucleotide sequence ID" value="NZ_FWXS01000005.1"/>
</dbReference>
<reference evidence="2 3" key="1">
    <citation type="submission" date="2017-04" db="EMBL/GenBank/DDBJ databases">
        <authorList>
            <person name="Afonso C.L."/>
            <person name="Miller P.J."/>
            <person name="Scott M.A."/>
            <person name="Spackman E."/>
            <person name="Goraichik I."/>
            <person name="Dimitrov K.M."/>
            <person name="Suarez D.L."/>
            <person name="Swayne D.E."/>
        </authorList>
    </citation>
    <scope>NUCLEOTIDE SEQUENCE [LARGE SCALE GENOMIC DNA]</scope>
    <source>
        <strain evidence="2 3">CGMCC 1.12708</strain>
    </source>
</reference>
<evidence type="ECO:0000313" key="3">
    <source>
        <dbReference type="Proteomes" id="UP000192393"/>
    </source>
</evidence>
<dbReference type="InterPro" id="IPR008983">
    <property type="entry name" value="Tumour_necrosis_fac-like_dom"/>
</dbReference>
<keyword evidence="3" id="KW-1185">Reference proteome</keyword>
<feature type="chain" id="PRO_5013162110" description="C1q domain-containing protein" evidence="1">
    <location>
        <begin position="20"/>
        <end position="232"/>
    </location>
</feature>
<proteinExistence type="predicted"/>
<feature type="signal peptide" evidence="1">
    <location>
        <begin position="1"/>
        <end position="19"/>
    </location>
</feature>
<protein>
    <recommendedName>
        <fullName evidence="4">C1q domain-containing protein</fullName>
    </recommendedName>
</protein>
<organism evidence="2 3">
    <name type="scientific">Moheibacter sediminis</name>
    <dbReference type="NCBI Taxonomy" id="1434700"/>
    <lineage>
        <taxon>Bacteria</taxon>
        <taxon>Pseudomonadati</taxon>
        <taxon>Bacteroidota</taxon>
        <taxon>Flavobacteriia</taxon>
        <taxon>Flavobacteriales</taxon>
        <taxon>Weeksellaceae</taxon>
        <taxon>Moheibacter</taxon>
    </lineage>
</organism>